<evidence type="ECO:0000256" key="5">
    <source>
        <dbReference type="SAM" id="MobiDB-lite"/>
    </source>
</evidence>
<dbReference type="GO" id="GO:0004674">
    <property type="term" value="F:protein serine/threonine kinase activity"/>
    <property type="evidence" value="ECO:0007669"/>
    <property type="project" value="TreeGrafter"/>
</dbReference>
<keyword evidence="2" id="KW-0547">Nucleotide-binding</keyword>
<dbReference type="AlphaFoldDB" id="A0A8H4EHX4"/>
<keyword evidence="3 7" id="KW-0418">Kinase</keyword>
<comment type="caution">
    <text evidence="7">The sequence shown here is derived from an EMBL/GenBank/DDBJ whole genome shotgun (WGS) entry which is preliminary data.</text>
</comment>
<feature type="region of interest" description="Disordered" evidence="5">
    <location>
        <begin position="361"/>
        <end position="402"/>
    </location>
</feature>
<protein>
    <submittedName>
        <fullName evidence="7">Calmodulin-dependent protein kinase</fullName>
    </submittedName>
</protein>
<dbReference type="InterPro" id="IPR011009">
    <property type="entry name" value="Kinase-like_dom_sf"/>
</dbReference>
<dbReference type="Proteomes" id="UP000439903">
    <property type="component" value="Unassembled WGS sequence"/>
</dbReference>
<dbReference type="PANTHER" id="PTHR44329:SF288">
    <property type="entry name" value="MITOGEN-ACTIVATED PROTEIN KINASE KINASE KINASE 20"/>
    <property type="match status" value="1"/>
</dbReference>
<dbReference type="SMART" id="SM00671">
    <property type="entry name" value="SEL1"/>
    <property type="match status" value="2"/>
</dbReference>
<sequence>MKDNTVLTSNSFEKIVEKCHIDFHDYDKFSEIGPITGPGPSGESFRADWKSHGMTVMLKKWKGNLDTDDKSVIDKFINDLDLYKKVDYHPNILKFYGITQDVCSKKYMLVFEHADGGTLRRYLQKKFSSLLWNDKLNLARQIASGIVCLHDNDIILGNLNSSNILLRNGTIKISDFGLSKNFSQISRRISDAKGDLVYIEPQSLKNVQYTRTTRSDVYSVGILLWEISSGRPPFLSSSSSSSSLAQLQMATRISNGEREEPIRGSPKAYVEVYRQCWQDDPKKRPTIHDVLEKLQNIEMPVKKKTSNDSISNNMRPRTRRSSSEGKSTSPPKVGTSNDSLNAITETQVSTAGKSKKLGTINTDLSNSVFNGRRTSNSRRNSFYESLSTPTTPTSPSSNGNSKKIIENTDSVFLKELLNFFAEILELSGDSAVMISNIKEYLHNRSREHKSTLKTLNQHKNNPQFGPIIGYFYENSIGTVQDKQAAFAFYQKAADNGDPIGQYFLGKCFQNGNGVTKNVSRAMMYYKLAADSGYSLAQSRVDGMSKQRRPSSVVKVSTK</sequence>
<dbReference type="Pfam" id="PF08238">
    <property type="entry name" value="Sel1"/>
    <property type="match status" value="2"/>
</dbReference>
<gene>
    <name evidence="7" type="ORF">F8M41_022626</name>
</gene>
<dbReference type="Gene3D" id="1.10.510.10">
    <property type="entry name" value="Transferase(Phosphotransferase) domain 1"/>
    <property type="match status" value="1"/>
</dbReference>
<dbReference type="PANTHER" id="PTHR44329">
    <property type="entry name" value="SERINE/THREONINE-PROTEIN KINASE TNNI3K-RELATED"/>
    <property type="match status" value="1"/>
</dbReference>
<dbReference type="SUPFAM" id="SSF56112">
    <property type="entry name" value="Protein kinase-like (PK-like)"/>
    <property type="match status" value="1"/>
</dbReference>
<dbReference type="PROSITE" id="PS50011">
    <property type="entry name" value="PROTEIN_KINASE_DOM"/>
    <property type="match status" value="1"/>
</dbReference>
<dbReference type="EMBL" id="WTPW01000707">
    <property type="protein sequence ID" value="KAF0486767.1"/>
    <property type="molecule type" value="Genomic_DNA"/>
</dbReference>
<dbReference type="InterPro" id="IPR000719">
    <property type="entry name" value="Prot_kinase_dom"/>
</dbReference>
<evidence type="ECO:0000313" key="7">
    <source>
        <dbReference type="EMBL" id="KAF0486767.1"/>
    </source>
</evidence>
<evidence type="ECO:0000313" key="8">
    <source>
        <dbReference type="Proteomes" id="UP000439903"/>
    </source>
</evidence>
<dbReference type="Pfam" id="PF07714">
    <property type="entry name" value="PK_Tyr_Ser-Thr"/>
    <property type="match status" value="1"/>
</dbReference>
<dbReference type="InterPro" id="IPR006597">
    <property type="entry name" value="Sel1-like"/>
</dbReference>
<keyword evidence="1" id="KW-0808">Transferase</keyword>
<evidence type="ECO:0000259" key="6">
    <source>
        <dbReference type="PROSITE" id="PS50011"/>
    </source>
</evidence>
<name>A0A8H4EHX4_GIGMA</name>
<feature type="compositionally biased region" description="Polar residues" evidence="5">
    <location>
        <begin position="324"/>
        <end position="341"/>
    </location>
</feature>
<proteinExistence type="predicted"/>
<feature type="compositionally biased region" description="Low complexity" evidence="5">
    <location>
        <begin position="370"/>
        <end position="380"/>
    </location>
</feature>
<reference evidence="7 8" key="1">
    <citation type="journal article" date="2019" name="Environ. Microbiol.">
        <title>At the nexus of three kingdoms: the genome of the mycorrhizal fungus Gigaspora margarita provides insights into plant, endobacterial and fungal interactions.</title>
        <authorList>
            <person name="Venice F."/>
            <person name="Ghignone S."/>
            <person name="Salvioli di Fossalunga A."/>
            <person name="Amselem J."/>
            <person name="Novero M."/>
            <person name="Xianan X."/>
            <person name="Sedzielewska Toro K."/>
            <person name="Morin E."/>
            <person name="Lipzen A."/>
            <person name="Grigoriev I.V."/>
            <person name="Henrissat B."/>
            <person name="Martin F.M."/>
            <person name="Bonfante P."/>
        </authorList>
    </citation>
    <scope>NUCLEOTIDE SEQUENCE [LARGE SCALE GENOMIC DNA]</scope>
    <source>
        <strain evidence="7 8">BEG34</strain>
    </source>
</reference>
<dbReference type="Gene3D" id="1.25.40.10">
    <property type="entry name" value="Tetratricopeptide repeat domain"/>
    <property type="match status" value="1"/>
</dbReference>
<keyword evidence="8" id="KW-1185">Reference proteome</keyword>
<dbReference type="InterPro" id="IPR051681">
    <property type="entry name" value="Ser/Thr_Kinases-Pseudokinases"/>
</dbReference>
<evidence type="ECO:0000256" key="2">
    <source>
        <dbReference type="ARBA" id="ARBA00022741"/>
    </source>
</evidence>
<evidence type="ECO:0000256" key="4">
    <source>
        <dbReference type="ARBA" id="ARBA00022840"/>
    </source>
</evidence>
<feature type="compositionally biased region" description="Low complexity" evidence="5">
    <location>
        <begin position="387"/>
        <end position="397"/>
    </location>
</feature>
<organism evidence="7 8">
    <name type="scientific">Gigaspora margarita</name>
    <dbReference type="NCBI Taxonomy" id="4874"/>
    <lineage>
        <taxon>Eukaryota</taxon>
        <taxon>Fungi</taxon>
        <taxon>Fungi incertae sedis</taxon>
        <taxon>Mucoromycota</taxon>
        <taxon>Glomeromycotina</taxon>
        <taxon>Glomeromycetes</taxon>
        <taxon>Diversisporales</taxon>
        <taxon>Gigasporaceae</taxon>
        <taxon>Gigaspora</taxon>
    </lineage>
</organism>
<accession>A0A8H4EHX4</accession>
<dbReference type="InterPro" id="IPR001245">
    <property type="entry name" value="Ser-Thr/Tyr_kinase_cat_dom"/>
</dbReference>
<evidence type="ECO:0000256" key="1">
    <source>
        <dbReference type="ARBA" id="ARBA00022679"/>
    </source>
</evidence>
<dbReference type="OrthoDB" id="2384430at2759"/>
<evidence type="ECO:0000256" key="3">
    <source>
        <dbReference type="ARBA" id="ARBA00022777"/>
    </source>
</evidence>
<dbReference type="InterPro" id="IPR011990">
    <property type="entry name" value="TPR-like_helical_dom_sf"/>
</dbReference>
<dbReference type="GO" id="GO:0005524">
    <property type="term" value="F:ATP binding"/>
    <property type="evidence" value="ECO:0007669"/>
    <property type="project" value="UniProtKB-KW"/>
</dbReference>
<feature type="domain" description="Protein kinase" evidence="6">
    <location>
        <begin position="30"/>
        <end position="297"/>
    </location>
</feature>
<keyword evidence="4" id="KW-0067">ATP-binding</keyword>
<dbReference type="SUPFAM" id="SSF81901">
    <property type="entry name" value="HCP-like"/>
    <property type="match status" value="1"/>
</dbReference>
<feature type="region of interest" description="Disordered" evidence="5">
    <location>
        <begin position="298"/>
        <end position="341"/>
    </location>
</feature>